<proteinExistence type="predicted"/>
<feature type="region of interest" description="Disordered" evidence="1">
    <location>
        <begin position="184"/>
        <end position="203"/>
    </location>
</feature>
<evidence type="ECO:0000313" key="2">
    <source>
        <dbReference type="EMBL" id="KXT00180.1"/>
    </source>
</evidence>
<dbReference type="AlphaFoldDB" id="A0A139HCJ4"/>
<sequence length="259" mass="29069">MAVGMSGRRSALLDLGMRAILAATSLSHVDHIIMAPHSEQATNLVGRTSVSAQLEHNTCRKHILWSMVVEVGWPTKLNMSNDMMHRGRMYGVKVDVLHLFPMVLLQSRQSPKTVVAQVSTGTAASVSREMCAVRQEVSQCEEIHLSRVLPAAGLEMRERRCLHQSISQLRLPSKAYRRYVPRANPHSTHECSSAARPGTSRARTRPHEMIDWYADQVLPSKHREFFPVLVKNGRVWHPKTCAYLTSAFTNRPLLFGATV</sequence>
<evidence type="ECO:0000256" key="1">
    <source>
        <dbReference type="SAM" id="MobiDB-lite"/>
    </source>
</evidence>
<protein>
    <submittedName>
        <fullName evidence="2">Uncharacterized protein</fullName>
    </submittedName>
</protein>
<dbReference type="Proteomes" id="UP000073492">
    <property type="component" value="Unassembled WGS sequence"/>
</dbReference>
<keyword evidence="3" id="KW-1185">Reference proteome</keyword>
<evidence type="ECO:0000313" key="3">
    <source>
        <dbReference type="Proteomes" id="UP000073492"/>
    </source>
</evidence>
<accession>A0A139HCJ4</accession>
<comment type="caution">
    <text evidence="2">The sequence shown here is derived from an EMBL/GenBank/DDBJ whole genome shotgun (WGS) entry which is preliminary data.</text>
</comment>
<gene>
    <name evidence="2" type="ORF">AC579_5675</name>
</gene>
<name>A0A139HCJ4_9PEZI</name>
<dbReference type="EMBL" id="LFZO01000689">
    <property type="protein sequence ID" value="KXT00180.1"/>
    <property type="molecule type" value="Genomic_DNA"/>
</dbReference>
<reference evidence="2 3" key="1">
    <citation type="submission" date="2015-07" db="EMBL/GenBank/DDBJ databases">
        <title>Comparative genomics of the Sigatoka disease complex on banana suggests a link between parallel evolutionary changes in Pseudocercospora fijiensis and Pseudocercospora eumusae and increased virulence on the banana host.</title>
        <authorList>
            <person name="Chang T.-C."/>
            <person name="Salvucci A."/>
            <person name="Crous P.W."/>
            <person name="Stergiopoulos I."/>
        </authorList>
    </citation>
    <scope>NUCLEOTIDE SEQUENCE [LARGE SCALE GENOMIC DNA]</scope>
    <source>
        <strain evidence="2 3">CBS 116634</strain>
    </source>
</reference>
<organism evidence="2 3">
    <name type="scientific">Pseudocercospora musae</name>
    <dbReference type="NCBI Taxonomy" id="113226"/>
    <lineage>
        <taxon>Eukaryota</taxon>
        <taxon>Fungi</taxon>
        <taxon>Dikarya</taxon>
        <taxon>Ascomycota</taxon>
        <taxon>Pezizomycotina</taxon>
        <taxon>Dothideomycetes</taxon>
        <taxon>Dothideomycetidae</taxon>
        <taxon>Mycosphaerellales</taxon>
        <taxon>Mycosphaerellaceae</taxon>
        <taxon>Pseudocercospora</taxon>
    </lineage>
</organism>